<accession>A0ACC4EA62</accession>
<dbReference type="EMBL" id="JBGNUJ010000002">
    <property type="protein sequence ID" value="KAL3965536.1"/>
    <property type="molecule type" value="Genomic_DNA"/>
</dbReference>
<organism evidence="1 2">
    <name type="scientific">Purpureocillium lilacinum</name>
    <name type="common">Paecilomyces lilacinus</name>
    <dbReference type="NCBI Taxonomy" id="33203"/>
    <lineage>
        <taxon>Eukaryota</taxon>
        <taxon>Fungi</taxon>
        <taxon>Dikarya</taxon>
        <taxon>Ascomycota</taxon>
        <taxon>Pezizomycotina</taxon>
        <taxon>Sordariomycetes</taxon>
        <taxon>Hypocreomycetidae</taxon>
        <taxon>Hypocreales</taxon>
        <taxon>Ophiocordycipitaceae</taxon>
        <taxon>Purpureocillium</taxon>
    </lineage>
</organism>
<proteinExistence type="predicted"/>
<protein>
    <submittedName>
        <fullName evidence="1">Uncharacterized protein</fullName>
    </submittedName>
</protein>
<gene>
    <name evidence="1" type="ORF">ACCO45_002540</name>
</gene>
<reference evidence="1" key="1">
    <citation type="submission" date="2024-12" db="EMBL/GenBank/DDBJ databases">
        <title>Comparative genomics and development of molecular markers within Purpureocillium lilacinum and among Purpureocillium species.</title>
        <authorList>
            <person name="Yeh Z.-Y."/>
            <person name="Ni N.-T."/>
            <person name="Lo P.-H."/>
            <person name="Mushyakhwo K."/>
            <person name="Lin C.-F."/>
            <person name="Nai Y.-S."/>
        </authorList>
    </citation>
    <scope>NUCLEOTIDE SEQUENCE</scope>
    <source>
        <strain evidence="1">NCHU-NPUST-175</strain>
    </source>
</reference>
<dbReference type="Proteomes" id="UP001638806">
    <property type="component" value="Unassembled WGS sequence"/>
</dbReference>
<name>A0ACC4EA62_PURLI</name>
<comment type="caution">
    <text evidence="1">The sequence shown here is derived from an EMBL/GenBank/DDBJ whole genome shotgun (WGS) entry which is preliminary data.</text>
</comment>
<evidence type="ECO:0000313" key="2">
    <source>
        <dbReference type="Proteomes" id="UP001638806"/>
    </source>
</evidence>
<evidence type="ECO:0000313" key="1">
    <source>
        <dbReference type="EMBL" id="KAL3965536.1"/>
    </source>
</evidence>
<sequence>MMAAAHLAHEVPHWGSICHPLRATFPIRKAQQGENVRRIRPVRFLAVTPPGLGAASQVNVELKHVPGTDERLRAGHGTKR</sequence>
<keyword evidence="2" id="KW-1185">Reference proteome</keyword>